<feature type="coiled-coil region" evidence="1">
    <location>
        <begin position="248"/>
        <end position="275"/>
    </location>
</feature>
<protein>
    <submittedName>
        <fullName evidence="3">Uncharacterized protein</fullName>
    </submittedName>
</protein>
<evidence type="ECO:0000313" key="3">
    <source>
        <dbReference type="EMBL" id="GAA4316424.1"/>
    </source>
</evidence>
<organism evidence="3 4">
    <name type="scientific">Compostibacter hankyongensis</name>
    <dbReference type="NCBI Taxonomy" id="1007089"/>
    <lineage>
        <taxon>Bacteria</taxon>
        <taxon>Pseudomonadati</taxon>
        <taxon>Bacteroidota</taxon>
        <taxon>Chitinophagia</taxon>
        <taxon>Chitinophagales</taxon>
        <taxon>Chitinophagaceae</taxon>
        <taxon>Compostibacter</taxon>
    </lineage>
</organism>
<feature type="chain" id="PRO_5047436824" evidence="2">
    <location>
        <begin position="26"/>
        <end position="278"/>
    </location>
</feature>
<keyword evidence="4" id="KW-1185">Reference proteome</keyword>
<gene>
    <name evidence="3" type="ORF">GCM10023143_28280</name>
</gene>
<evidence type="ECO:0000256" key="1">
    <source>
        <dbReference type="SAM" id="Coils"/>
    </source>
</evidence>
<evidence type="ECO:0000256" key="2">
    <source>
        <dbReference type="SAM" id="SignalP"/>
    </source>
</evidence>
<dbReference type="Proteomes" id="UP001501207">
    <property type="component" value="Unassembled WGS sequence"/>
</dbReference>
<keyword evidence="1" id="KW-0175">Coiled coil</keyword>
<accession>A0ABP8G3Y1</accession>
<comment type="caution">
    <text evidence="3">The sequence shown here is derived from an EMBL/GenBank/DDBJ whole genome shotgun (WGS) entry which is preliminary data.</text>
</comment>
<evidence type="ECO:0000313" key="4">
    <source>
        <dbReference type="Proteomes" id="UP001501207"/>
    </source>
</evidence>
<name>A0ABP8G3Y1_9BACT</name>
<proteinExistence type="predicted"/>
<dbReference type="RefSeq" id="WP_344980445.1">
    <property type="nucleotide sequence ID" value="NZ_BAABFN010000009.1"/>
</dbReference>
<keyword evidence="2" id="KW-0732">Signal</keyword>
<reference evidence="4" key="1">
    <citation type="journal article" date="2019" name="Int. J. Syst. Evol. Microbiol.">
        <title>The Global Catalogue of Microorganisms (GCM) 10K type strain sequencing project: providing services to taxonomists for standard genome sequencing and annotation.</title>
        <authorList>
            <consortium name="The Broad Institute Genomics Platform"/>
            <consortium name="The Broad Institute Genome Sequencing Center for Infectious Disease"/>
            <person name="Wu L."/>
            <person name="Ma J."/>
        </authorList>
    </citation>
    <scope>NUCLEOTIDE SEQUENCE [LARGE SCALE GENOMIC DNA]</scope>
    <source>
        <strain evidence="4">JCM 17664</strain>
    </source>
</reference>
<feature type="signal peptide" evidence="2">
    <location>
        <begin position="1"/>
        <end position="25"/>
    </location>
</feature>
<dbReference type="EMBL" id="BAABFN010000009">
    <property type="protein sequence ID" value="GAA4316424.1"/>
    <property type="molecule type" value="Genomic_DNA"/>
</dbReference>
<sequence>MKNKIYPKWFCLLPLLLFVSVTSPAQITYDETTSIADIPHGILYQSGPGATNQKNWKYFYGTKLTVNGNGLTRNFELCTTKYPYGEMVFRQWDTNNNRWMPWRRFVLQDTLGNVLIGKTSQTNTSYKLDVNGNVRANKVVVNTTGADFVFDSAYHLPELSKVEDYIQKHRHLPDITPAYKMQAEGLDLGDNQVKLLQKIEELTLYTIDQDKRLSVQQATTQRQQDLLQKQAVQLEKLCDQNTAQQSQLQTQQQLLDRLSAVVKAQEARLKTLEEKLTR</sequence>